<keyword evidence="1" id="KW-0732">Signal</keyword>
<dbReference type="Proteomes" id="UP000625711">
    <property type="component" value="Unassembled WGS sequence"/>
</dbReference>
<evidence type="ECO:0000256" key="1">
    <source>
        <dbReference type="SAM" id="SignalP"/>
    </source>
</evidence>
<organism evidence="2 3">
    <name type="scientific">Rhynchophorus ferrugineus</name>
    <name type="common">Red palm weevil</name>
    <name type="synonym">Curculio ferrugineus</name>
    <dbReference type="NCBI Taxonomy" id="354439"/>
    <lineage>
        <taxon>Eukaryota</taxon>
        <taxon>Metazoa</taxon>
        <taxon>Ecdysozoa</taxon>
        <taxon>Arthropoda</taxon>
        <taxon>Hexapoda</taxon>
        <taxon>Insecta</taxon>
        <taxon>Pterygota</taxon>
        <taxon>Neoptera</taxon>
        <taxon>Endopterygota</taxon>
        <taxon>Coleoptera</taxon>
        <taxon>Polyphaga</taxon>
        <taxon>Cucujiformia</taxon>
        <taxon>Curculionidae</taxon>
        <taxon>Dryophthorinae</taxon>
        <taxon>Rhynchophorus</taxon>
    </lineage>
</organism>
<reference evidence="2" key="1">
    <citation type="submission" date="2020-08" db="EMBL/GenBank/DDBJ databases">
        <title>Genome sequencing and assembly of the red palm weevil Rhynchophorus ferrugineus.</title>
        <authorList>
            <person name="Dias G.B."/>
            <person name="Bergman C.M."/>
            <person name="Manee M."/>
        </authorList>
    </citation>
    <scope>NUCLEOTIDE SEQUENCE</scope>
    <source>
        <strain evidence="2">AA-2017</strain>
        <tissue evidence="2">Whole larva</tissue>
    </source>
</reference>
<dbReference type="AlphaFoldDB" id="A0A834I589"/>
<feature type="chain" id="PRO_5032648457" evidence="1">
    <location>
        <begin position="26"/>
        <end position="234"/>
    </location>
</feature>
<dbReference type="OrthoDB" id="6757185at2759"/>
<gene>
    <name evidence="2" type="ORF">GWI33_014090</name>
</gene>
<proteinExistence type="predicted"/>
<comment type="caution">
    <text evidence="2">The sequence shown here is derived from an EMBL/GenBank/DDBJ whole genome shotgun (WGS) entry which is preliminary data.</text>
</comment>
<sequence length="234" mass="26596">MGSVGKLFIYVLLVIFGLGIKGGSGKDTLLKNYLHKMCLKYSGNSDAFYKLSADVIETSIYFILTTPELPANMESFCAKEVPKLTDRIKVIETDLQFCLPSNDTFPALFLRHSLVDFLHFACEKYQSGSITSDVALCMKKFENVPTEEYEDCSKSVISIWPVDVAPTRRDVCNALSIARTCFTQRLRQKCPSSLETKDLNEEFFDYIERPCSGSAYLSMNTYFLLCSLLLQYFW</sequence>
<evidence type="ECO:0000313" key="2">
    <source>
        <dbReference type="EMBL" id="KAF7273199.1"/>
    </source>
</evidence>
<accession>A0A834I589</accession>
<protein>
    <submittedName>
        <fullName evidence="2">Uncharacterized protein</fullName>
    </submittedName>
</protein>
<name>A0A834I589_RHYFE</name>
<dbReference type="EMBL" id="JAACXV010013539">
    <property type="protein sequence ID" value="KAF7273199.1"/>
    <property type="molecule type" value="Genomic_DNA"/>
</dbReference>
<evidence type="ECO:0000313" key="3">
    <source>
        <dbReference type="Proteomes" id="UP000625711"/>
    </source>
</evidence>
<keyword evidence="3" id="KW-1185">Reference proteome</keyword>
<feature type="signal peptide" evidence="1">
    <location>
        <begin position="1"/>
        <end position="25"/>
    </location>
</feature>